<dbReference type="Gene3D" id="1.20.1560.10">
    <property type="entry name" value="ABC transporter type 1, transmembrane domain"/>
    <property type="match status" value="1"/>
</dbReference>
<evidence type="ECO:0000256" key="4">
    <source>
        <dbReference type="ARBA" id="ARBA00022692"/>
    </source>
</evidence>
<keyword evidence="7 9" id="KW-1133">Transmembrane helix</keyword>
<evidence type="ECO:0000313" key="11">
    <source>
        <dbReference type="EMBL" id="CAD7663029.1"/>
    </source>
</evidence>
<keyword evidence="8 9" id="KW-0472">Membrane</keyword>
<evidence type="ECO:0000256" key="6">
    <source>
        <dbReference type="ARBA" id="ARBA00022840"/>
    </source>
</evidence>
<dbReference type="AlphaFoldDB" id="A0A7R9QZQ6"/>
<feature type="non-terminal residue" evidence="11">
    <location>
        <position position="1"/>
    </location>
</feature>
<proteinExistence type="inferred from homology"/>
<comment type="subcellular location">
    <subcellularLocation>
        <location evidence="1">Membrane</location>
        <topology evidence="1">Multi-pass membrane protein</topology>
    </subcellularLocation>
</comment>
<evidence type="ECO:0000259" key="10">
    <source>
        <dbReference type="PROSITE" id="PS50929"/>
    </source>
</evidence>
<dbReference type="Proteomes" id="UP000728032">
    <property type="component" value="Unassembled WGS sequence"/>
</dbReference>
<evidence type="ECO:0000256" key="5">
    <source>
        <dbReference type="ARBA" id="ARBA00022741"/>
    </source>
</evidence>
<dbReference type="EMBL" id="CAJPVJ010030445">
    <property type="protein sequence ID" value="CAG2180166.1"/>
    <property type="molecule type" value="Genomic_DNA"/>
</dbReference>
<dbReference type="InterPro" id="IPR036640">
    <property type="entry name" value="ABC1_TM_sf"/>
</dbReference>
<keyword evidence="5" id="KW-0547">Nucleotide-binding</keyword>
<dbReference type="GO" id="GO:0140359">
    <property type="term" value="F:ABC-type transporter activity"/>
    <property type="evidence" value="ECO:0007669"/>
    <property type="project" value="InterPro"/>
</dbReference>
<dbReference type="EMBL" id="OC945270">
    <property type="protein sequence ID" value="CAD7663029.1"/>
    <property type="molecule type" value="Genomic_DNA"/>
</dbReference>
<dbReference type="GO" id="GO:0016020">
    <property type="term" value="C:membrane"/>
    <property type="evidence" value="ECO:0007669"/>
    <property type="project" value="UniProtKB-SubCell"/>
</dbReference>
<organism evidence="11">
    <name type="scientific">Oppiella nova</name>
    <dbReference type="NCBI Taxonomy" id="334625"/>
    <lineage>
        <taxon>Eukaryota</taxon>
        <taxon>Metazoa</taxon>
        <taxon>Ecdysozoa</taxon>
        <taxon>Arthropoda</taxon>
        <taxon>Chelicerata</taxon>
        <taxon>Arachnida</taxon>
        <taxon>Acari</taxon>
        <taxon>Acariformes</taxon>
        <taxon>Sarcoptiformes</taxon>
        <taxon>Oribatida</taxon>
        <taxon>Brachypylina</taxon>
        <taxon>Oppioidea</taxon>
        <taxon>Oppiidae</taxon>
        <taxon>Oppiella</taxon>
    </lineage>
</organism>
<evidence type="ECO:0000256" key="2">
    <source>
        <dbReference type="ARBA" id="ARBA00009726"/>
    </source>
</evidence>
<dbReference type="SUPFAM" id="SSF52540">
    <property type="entry name" value="P-loop containing nucleoside triphosphate hydrolases"/>
    <property type="match status" value="1"/>
</dbReference>
<dbReference type="GO" id="GO:0005524">
    <property type="term" value="F:ATP binding"/>
    <property type="evidence" value="ECO:0007669"/>
    <property type="project" value="UniProtKB-KW"/>
</dbReference>
<dbReference type="PROSITE" id="PS50929">
    <property type="entry name" value="ABC_TM1F"/>
    <property type="match status" value="1"/>
</dbReference>
<dbReference type="Gene3D" id="3.40.50.300">
    <property type="entry name" value="P-loop containing nucleotide triphosphate hydrolases"/>
    <property type="match status" value="1"/>
</dbReference>
<dbReference type="InterPro" id="IPR027417">
    <property type="entry name" value="P-loop_NTPase"/>
</dbReference>
<evidence type="ECO:0000256" key="9">
    <source>
        <dbReference type="SAM" id="Phobius"/>
    </source>
</evidence>
<keyword evidence="12" id="KW-1185">Reference proteome</keyword>
<sequence>MLFQAFMSKLISKVRLMTAQLTDSRLLLMNEIISGMRVIKMYAWEQSFAELVATFRKNEVHRLQMACFLKAINLSVYLVASRIILFACFITYVLTGNLLTAKAVFVTMTLINTLRITMLGQLREVFETGAELLVSCRRIQTFLELEEMDVKAINASNVRLNTSGKQTPELSVNNISAKWSEDSPYPTLQNISVYLRPGDLLAVIGPVGAGK</sequence>
<dbReference type="PANTHER" id="PTHR24223">
    <property type="entry name" value="ATP-BINDING CASSETTE SUB-FAMILY C"/>
    <property type="match status" value="1"/>
</dbReference>
<reference evidence="11" key="1">
    <citation type="submission" date="2020-11" db="EMBL/GenBank/DDBJ databases">
        <authorList>
            <person name="Tran Van P."/>
        </authorList>
    </citation>
    <scope>NUCLEOTIDE SEQUENCE</scope>
</reference>
<keyword evidence="6" id="KW-0067">ATP-binding</keyword>
<dbReference type="SUPFAM" id="SSF90123">
    <property type="entry name" value="ABC transporter transmembrane region"/>
    <property type="match status" value="1"/>
</dbReference>
<keyword evidence="3" id="KW-0813">Transport</keyword>
<name>A0A7R9QZQ6_9ACAR</name>
<evidence type="ECO:0000256" key="3">
    <source>
        <dbReference type="ARBA" id="ARBA00022448"/>
    </source>
</evidence>
<feature type="domain" description="ABC transmembrane type-1" evidence="10">
    <location>
        <begin position="1"/>
        <end position="114"/>
    </location>
</feature>
<evidence type="ECO:0000256" key="1">
    <source>
        <dbReference type="ARBA" id="ARBA00004141"/>
    </source>
</evidence>
<dbReference type="Pfam" id="PF00664">
    <property type="entry name" value="ABC_membrane"/>
    <property type="match status" value="1"/>
</dbReference>
<evidence type="ECO:0000313" key="12">
    <source>
        <dbReference type="Proteomes" id="UP000728032"/>
    </source>
</evidence>
<gene>
    <name evidence="11" type="ORF">ONB1V03_LOCUS19589</name>
</gene>
<evidence type="ECO:0000256" key="8">
    <source>
        <dbReference type="ARBA" id="ARBA00023136"/>
    </source>
</evidence>
<dbReference type="PANTHER" id="PTHR24223:SF456">
    <property type="entry name" value="MULTIDRUG RESISTANCE-ASSOCIATED PROTEIN LETHAL(2)03659"/>
    <property type="match status" value="1"/>
</dbReference>
<dbReference type="InterPro" id="IPR011527">
    <property type="entry name" value="ABC1_TM_dom"/>
</dbReference>
<protein>
    <recommendedName>
        <fullName evidence="10">ABC transmembrane type-1 domain-containing protein</fullName>
    </recommendedName>
</protein>
<feature type="transmembrane region" description="Helical" evidence="9">
    <location>
        <begin position="71"/>
        <end position="93"/>
    </location>
</feature>
<dbReference type="InterPro" id="IPR050173">
    <property type="entry name" value="ABC_transporter_C-like"/>
</dbReference>
<keyword evidence="4 9" id="KW-0812">Transmembrane</keyword>
<accession>A0A7R9QZQ6</accession>
<dbReference type="OrthoDB" id="6500128at2759"/>
<evidence type="ECO:0000256" key="7">
    <source>
        <dbReference type="ARBA" id="ARBA00022989"/>
    </source>
</evidence>
<comment type="similarity">
    <text evidence="2">Belongs to the ABC transporter superfamily. ABCC family. Conjugate transporter (TC 3.A.1.208) subfamily.</text>
</comment>